<proteinExistence type="predicted"/>
<accession>A0A4Z1DZT9</accession>
<dbReference type="PANTHER" id="PTHR42718">
    <property type="entry name" value="MAJOR FACILITATOR SUPERFAMILY MULTIDRUG TRANSPORTER MFSC"/>
    <property type="match status" value="1"/>
</dbReference>
<dbReference type="Gene3D" id="1.20.1720.10">
    <property type="entry name" value="Multidrug resistance protein D"/>
    <property type="match status" value="1"/>
</dbReference>
<evidence type="ECO:0000256" key="4">
    <source>
        <dbReference type="ARBA" id="ARBA00022692"/>
    </source>
</evidence>
<feature type="transmembrane region" description="Helical" evidence="7">
    <location>
        <begin position="347"/>
        <end position="365"/>
    </location>
</feature>
<gene>
    <name evidence="9" type="ORF">SERN_2062</name>
</gene>
<dbReference type="SUPFAM" id="SSF103473">
    <property type="entry name" value="MFS general substrate transporter"/>
    <property type="match status" value="1"/>
</dbReference>
<dbReference type="PANTHER" id="PTHR42718:SF47">
    <property type="entry name" value="METHYL VIOLOGEN RESISTANCE PROTEIN SMVA"/>
    <property type="match status" value="1"/>
</dbReference>
<evidence type="ECO:0000256" key="7">
    <source>
        <dbReference type="SAM" id="Phobius"/>
    </source>
</evidence>
<dbReference type="GO" id="GO:0022857">
    <property type="term" value="F:transmembrane transporter activity"/>
    <property type="evidence" value="ECO:0007669"/>
    <property type="project" value="InterPro"/>
</dbReference>
<keyword evidence="10" id="KW-1185">Reference proteome</keyword>
<dbReference type="Proteomes" id="UP000297318">
    <property type="component" value="Unassembled WGS sequence"/>
</dbReference>
<feature type="transmembrane region" description="Helical" evidence="7">
    <location>
        <begin position="371"/>
        <end position="389"/>
    </location>
</feature>
<feature type="transmembrane region" description="Helical" evidence="7">
    <location>
        <begin position="153"/>
        <end position="175"/>
    </location>
</feature>
<feature type="transmembrane region" description="Helical" evidence="7">
    <location>
        <begin position="488"/>
        <end position="510"/>
    </location>
</feature>
<keyword evidence="5 7" id="KW-1133">Transmembrane helix</keyword>
<name>A0A4Z1DZT9_9MICO</name>
<feature type="transmembrane region" description="Helical" evidence="7">
    <location>
        <begin position="27"/>
        <end position="54"/>
    </location>
</feature>
<evidence type="ECO:0000313" key="10">
    <source>
        <dbReference type="Proteomes" id="UP000297318"/>
    </source>
</evidence>
<feature type="transmembrane region" description="Helical" evidence="7">
    <location>
        <begin position="181"/>
        <end position="203"/>
    </location>
</feature>
<feature type="transmembrane region" description="Helical" evidence="7">
    <location>
        <begin position="419"/>
        <end position="438"/>
    </location>
</feature>
<evidence type="ECO:0000256" key="3">
    <source>
        <dbReference type="ARBA" id="ARBA00022475"/>
    </source>
</evidence>
<dbReference type="CDD" id="cd17321">
    <property type="entry name" value="MFS_MMR_MDR_like"/>
    <property type="match status" value="1"/>
</dbReference>
<keyword evidence="3" id="KW-1003">Cell membrane</keyword>
<protein>
    <submittedName>
        <fullName evidence="9">Putative efflux MFS permease</fullName>
    </submittedName>
</protein>
<keyword evidence="4 7" id="KW-0812">Transmembrane</keyword>
<evidence type="ECO:0000256" key="5">
    <source>
        <dbReference type="ARBA" id="ARBA00022989"/>
    </source>
</evidence>
<dbReference type="Gene3D" id="1.20.1250.20">
    <property type="entry name" value="MFS general substrate transporter like domains"/>
    <property type="match status" value="1"/>
</dbReference>
<dbReference type="OrthoDB" id="9781469at2"/>
<evidence type="ECO:0000259" key="8">
    <source>
        <dbReference type="PROSITE" id="PS50850"/>
    </source>
</evidence>
<dbReference type="InterPro" id="IPR036259">
    <property type="entry name" value="MFS_trans_sf"/>
</dbReference>
<dbReference type="RefSeq" id="WP_135850061.1">
    <property type="nucleotide sequence ID" value="NZ_RHPJ01000003.1"/>
</dbReference>
<organism evidence="9 10">
    <name type="scientific">Serinibacter arcticus</name>
    <dbReference type="NCBI Taxonomy" id="1655435"/>
    <lineage>
        <taxon>Bacteria</taxon>
        <taxon>Bacillati</taxon>
        <taxon>Actinomycetota</taxon>
        <taxon>Actinomycetes</taxon>
        <taxon>Micrococcales</taxon>
        <taxon>Beutenbergiaceae</taxon>
        <taxon>Serinibacter</taxon>
    </lineage>
</organism>
<dbReference type="InterPro" id="IPR020846">
    <property type="entry name" value="MFS_dom"/>
</dbReference>
<dbReference type="GO" id="GO:0005886">
    <property type="term" value="C:plasma membrane"/>
    <property type="evidence" value="ECO:0007669"/>
    <property type="project" value="UniProtKB-SubCell"/>
</dbReference>
<evidence type="ECO:0000256" key="6">
    <source>
        <dbReference type="ARBA" id="ARBA00023136"/>
    </source>
</evidence>
<evidence type="ECO:0000256" key="2">
    <source>
        <dbReference type="ARBA" id="ARBA00022448"/>
    </source>
</evidence>
<feature type="transmembrane region" description="Helical" evidence="7">
    <location>
        <begin position="66"/>
        <end position="83"/>
    </location>
</feature>
<evidence type="ECO:0000313" key="9">
    <source>
        <dbReference type="EMBL" id="TGO04469.1"/>
    </source>
</evidence>
<comment type="caution">
    <text evidence="9">The sequence shown here is derived from an EMBL/GenBank/DDBJ whole genome shotgun (WGS) entry which is preliminary data.</text>
</comment>
<reference evidence="9 10" key="1">
    <citation type="submission" date="2018-11" db="EMBL/GenBank/DDBJ databases">
        <title>Complete genome sequencing of the Actinobacteria Serinibacter sp. K3-2.</title>
        <authorList>
            <person name="Rakitin A.L."/>
            <person name="Beletsky A.V."/>
            <person name="Mardanov A.V."/>
            <person name="Ravin N.V."/>
            <person name="Gromova A.S."/>
            <person name="Filippova S.N."/>
            <person name="Gal'Chenko V.F."/>
        </authorList>
    </citation>
    <scope>NUCLEOTIDE SEQUENCE [LARGE SCALE GENOMIC DNA]</scope>
    <source>
        <strain evidence="9 10">K3-2</strain>
    </source>
</reference>
<feature type="transmembrane region" description="Helical" evidence="7">
    <location>
        <begin position="244"/>
        <end position="265"/>
    </location>
</feature>
<sequence>MSTTALPSTSATATSTDAAPRATRRDWWGLAVLMLPVLIVSIDNTVLSFALPYIALDLQPSAATQLWIVDIYPLVLAALLVSMGNLGDRIGRRRLLLIGAVGFAAVSVMAAYSTSAEMLLTARALLGLFGAALMPCTLSLLRGMFADRSQRRLAIAVWATGFAAGGAIGPVVGGFLLEHAFWGSIFLLAIPFLVPLLVLAPILVRESRDPAPGRFDVVAVVLSMATFAPIVFAIKHVATVGFDLVAVVSFVVGLAAGTLFVRRLLRQSNPLLDVRLFAVPAFTGSVLVNLLSVFSFVGLLYFLSQHLQLVVGLSPMNAGLVLVPGTLAMIAGSLLVVRVVTRVRPGVLMACGLSMAGIAYVVFAVTGGHASIPVIAAAFAILSIGIGSAETLSNDIIVAAVPPAKAGAASAVSETAYELGAVLGTSVLGGVLAAGYAANLVVPAGVPAADAAQAGQTLAGALTVAERLPAELGTALADSARAAFDSGVVATSVVGVVLAAGAAVLALATVRGRQG</sequence>
<feature type="domain" description="Major facilitator superfamily (MFS) profile" evidence="8">
    <location>
        <begin position="29"/>
        <end position="472"/>
    </location>
</feature>
<keyword evidence="6 7" id="KW-0472">Membrane</keyword>
<comment type="subcellular location">
    <subcellularLocation>
        <location evidence="1">Cell membrane</location>
        <topology evidence="1">Multi-pass membrane protein</topology>
    </subcellularLocation>
</comment>
<feature type="transmembrane region" description="Helical" evidence="7">
    <location>
        <begin position="95"/>
        <end position="114"/>
    </location>
</feature>
<dbReference type="EMBL" id="RHPJ01000003">
    <property type="protein sequence ID" value="TGO04469.1"/>
    <property type="molecule type" value="Genomic_DNA"/>
</dbReference>
<dbReference type="AlphaFoldDB" id="A0A4Z1DZT9"/>
<feature type="transmembrane region" description="Helical" evidence="7">
    <location>
        <begin position="215"/>
        <end position="238"/>
    </location>
</feature>
<feature type="transmembrane region" description="Helical" evidence="7">
    <location>
        <begin position="120"/>
        <end position="141"/>
    </location>
</feature>
<dbReference type="InterPro" id="IPR011701">
    <property type="entry name" value="MFS"/>
</dbReference>
<dbReference type="PROSITE" id="PS50850">
    <property type="entry name" value="MFS"/>
    <property type="match status" value="1"/>
</dbReference>
<feature type="transmembrane region" description="Helical" evidence="7">
    <location>
        <begin position="277"/>
        <end position="304"/>
    </location>
</feature>
<dbReference type="Pfam" id="PF07690">
    <property type="entry name" value="MFS_1"/>
    <property type="match status" value="1"/>
</dbReference>
<feature type="transmembrane region" description="Helical" evidence="7">
    <location>
        <begin position="316"/>
        <end position="340"/>
    </location>
</feature>
<evidence type="ECO:0000256" key="1">
    <source>
        <dbReference type="ARBA" id="ARBA00004651"/>
    </source>
</evidence>
<keyword evidence="2" id="KW-0813">Transport</keyword>